<accession>B1Y7E8</accession>
<dbReference type="AlphaFoldDB" id="B1Y7E8"/>
<sequence precursor="true">MRSPRLQRTLAWLAVAIALALVTLSYFQPALVVDLGNRMWACF</sequence>
<dbReference type="HOGENOM" id="CLU_211870_1_0_4"/>
<evidence type="ECO:0000313" key="2">
    <source>
        <dbReference type="Proteomes" id="UP000001693"/>
    </source>
</evidence>
<keyword evidence="2" id="KW-1185">Reference proteome</keyword>
<name>B1Y7E8_LEPCP</name>
<evidence type="ECO:0000313" key="1">
    <source>
        <dbReference type="EMBL" id="ACB34903.1"/>
    </source>
</evidence>
<dbReference type="Proteomes" id="UP000001693">
    <property type="component" value="Chromosome"/>
</dbReference>
<dbReference type="STRING" id="395495.Lcho_2638"/>
<dbReference type="RefSeq" id="WP_012347659.1">
    <property type="nucleotide sequence ID" value="NC_010524.1"/>
</dbReference>
<dbReference type="EMBL" id="CP001013">
    <property type="protein sequence ID" value="ACB34903.1"/>
    <property type="molecule type" value="Genomic_DNA"/>
</dbReference>
<organism evidence="1 2">
    <name type="scientific">Leptothrix cholodnii (strain ATCC 51168 / LMG 8142 / SP-6)</name>
    <name type="common">Leptothrix discophora (strain SP-6)</name>
    <dbReference type="NCBI Taxonomy" id="395495"/>
    <lineage>
        <taxon>Bacteria</taxon>
        <taxon>Pseudomonadati</taxon>
        <taxon>Pseudomonadota</taxon>
        <taxon>Betaproteobacteria</taxon>
        <taxon>Burkholderiales</taxon>
        <taxon>Sphaerotilaceae</taxon>
        <taxon>Leptothrix</taxon>
    </lineage>
</organism>
<proteinExistence type="predicted"/>
<dbReference type="KEGG" id="lch:Lcho_2638"/>
<gene>
    <name evidence="1" type="ordered locus">Lcho_2638</name>
</gene>
<reference evidence="1 2" key="1">
    <citation type="submission" date="2008-03" db="EMBL/GenBank/DDBJ databases">
        <title>Complete sequence of Leptothrix cholodnii SP-6.</title>
        <authorList>
            <consortium name="US DOE Joint Genome Institute"/>
            <person name="Copeland A."/>
            <person name="Lucas S."/>
            <person name="Lapidus A."/>
            <person name="Glavina del Rio T."/>
            <person name="Dalin E."/>
            <person name="Tice H."/>
            <person name="Bruce D."/>
            <person name="Goodwin L."/>
            <person name="Pitluck S."/>
            <person name="Chertkov O."/>
            <person name="Brettin T."/>
            <person name="Detter J.C."/>
            <person name="Han C."/>
            <person name="Kuske C.R."/>
            <person name="Schmutz J."/>
            <person name="Larimer F."/>
            <person name="Land M."/>
            <person name="Hauser L."/>
            <person name="Kyrpides N."/>
            <person name="Lykidis A."/>
            <person name="Emerson D."/>
            <person name="Richardson P."/>
        </authorList>
    </citation>
    <scope>NUCLEOTIDE SEQUENCE [LARGE SCALE GENOMIC DNA]</scope>
    <source>
        <strain evidence="2">ATCC 51168 / LMG 8142 / SP-6</strain>
    </source>
</reference>
<protein>
    <submittedName>
        <fullName evidence="1">Uncharacterized protein</fullName>
    </submittedName>
</protein>